<name>A0A815G9J3_9BILA</name>
<evidence type="ECO:0000256" key="1">
    <source>
        <dbReference type="ARBA" id="ARBA00023002"/>
    </source>
</evidence>
<sequence length="342" mass="38457">MKLHPIFFEPEVHSTIFLIINLIGSIIVRLIIHSWPLTIFWSCFYIIIVFLINHSLASGRYYLPTKNIHDKTVIVTGAATGIGRICAIRFAKLGARVIIGVRGQERAERIAKELCKESDGGTVIGYDLDLSSLTNVKKFAEKIECVDILLNNAGGIQNTYSVTVDGIEKQFGTNHIGHFYLTQLLLSLLTNGRVINVSSIVHHIVPSRGIDYTFSKLKNKYNSAEAYAISKLAQIYHASELTRRYGIKAYSLHPGTIMNTNLNQFRPLIERIIITLFSVIGRTVEHGSMTSLYCALSDDAKPGHYHSNCQVRKPSQLALDNYRAEECWNEIAHQKKKITIIK</sequence>
<gene>
    <name evidence="4" type="ORF">SEV965_LOCUS28106</name>
</gene>
<dbReference type="AlphaFoldDB" id="A0A815G9J3"/>
<proteinExistence type="inferred from homology"/>
<keyword evidence="3" id="KW-0812">Transmembrane</keyword>
<dbReference type="PRINTS" id="PR00080">
    <property type="entry name" value="SDRFAMILY"/>
</dbReference>
<feature type="transmembrane region" description="Helical" evidence="3">
    <location>
        <begin position="38"/>
        <end position="56"/>
    </location>
</feature>
<dbReference type="Proteomes" id="UP000663889">
    <property type="component" value="Unassembled WGS sequence"/>
</dbReference>
<dbReference type="EMBL" id="CAJNOU010002623">
    <property type="protein sequence ID" value="CAF1336380.1"/>
    <property type="molecule type" value="Genomic_DNA"/>
</dbReference>
<dbReference type="InterPro" id="IPR002347">
    <property type="entry name" value="SDR_fam"/>
</dbReference>
<protein>
    <submittedName>
        <fullName evidence="4">Uncharacterized protein</fullName>
    </submittedName>
</protein>
<dbReference type="PRINTS" id="PR00081">
    <property type="entry name" value="GDHRDH"/>
</dbReference>
<comment type="caution">
    <text evidence="4">The sequence shown here is derived from an EMBL/GenBank/DDBJ whole genome shotgun (WGS) entry which is preliminary data.</text>
</comment>
<keyword evidence="3" id="KW-1133">Transmembrane helix</keyword>
<dbReference type="InterPro" id="IPR036291">
    <property type="entry name" value="NAD(P)-bd_dom_sf"/>
</dbReference>
<evidence type="ECO:0000256" key="2">
    <source>
        <dbReference type="RuleBase" id="RU000363"/>
    </source>
</evidence>
<dbReference type="PANTHER" id="PTHR43157:SF73">
    <property type="entry name" value="WW DOMAIN-CONTAINING OXIDOREDUCTASE-LIKE PROTEIN"/>
    <property type="match status" value="1"/>
</dbReference>
<dbReference type="Gene3D" id="3.40.50.720">
    <property type="entry name" value="NAD(P)-binding Rossmann-like Domain"/>
    <property type="match status" value="1"/>
</dbReference>
<feature type="transmembrane region" description="Helical" evidence="3">
    <location>
        <begin position="12"/>
        <end position="32"/>
    </location>
</feature>
<keyword evidence="3" id="KW-0472">Membrane</keyword>
<dbReference type="GO" id="GO:0016491">
    <property type="term" value="F:oxidoreductase activity"/>
    <property type="evidence" value="ECO:0007669"/>
    <property type="project" value="UniProtKB-KW"/>
</dbReference>
<dbReference type="PANTHER" id="PTHR43157">
    <property type="entry name" value="PHOSPHATIDYLINOSITOL-GLYCAN BIOSYNTHESIS CLASS F PROTEIN-RELATED"/>
    <property type="match status" value="1"/>
</dbReference>
<dbReference type="SUPFAM" id="SSF51735">
    <property type="entry name" value="NAD(P)-binding Rossmann-fold domains"/>
    <property type="match status" value="1"/>
</dbReference>
<accession>A0A815G9J3</accession>
<comment type="similarity">
    <text evidence="2">Belongs to the short-chain dehydrogenases/reductases (SDR) family.</text>
</comment>
<evidence type="ECO:0000313" key="4">
    <source>
        <dbReference type="EMBL" id="CAF1336380.1"/>
    </source>
</evidence>
<organism evidence="4 5">
    <name type="scientific">Rotaria sordida</name>
    <dbReference type="NCBI Taxonomy" id="392033"/>
    <lineage>
        <taxon>Eukaryota</taxon>
        <taxon>Metazoa</taxon>
        <taxon>Spiralia</taxon>
        <taxon>Gnathifera</taxon>
        <taxon>Rotifera</taxon>
        <taxon>Eurotatoria</taxon>
        <taxon>Bdelloidea</taxon>
        <taxon>Philodinida</taxon>
        <taxon>Philodinidae</taxon>
        <taxon>Rotaria</taxon>
    </lineage>
</organism>
<keyword evidence="1" id="KW-0560">Oxidoreductase</keyword>
<dbReference type="Pfam" id="PF00106">
    <property type="entry name" value="adh_short"/>
    <property type="match status" value="1"/>
</dbReference>
<evidence type="ECO:0000313" key="5">
    <source>
        <dbReference type="Proteomes" id="UP000663889"/>
    </source>
</evidence>
<reference evidence="4" key="1">
    <citation type="submission" date="2021-02" db="EMBL/GenBank/DDBJ databases">
        <authorList>
            <person name="Nowell W R."/>
        </authorList>
    </citation>
    <scope>NUCLEOTIDE SEQUENCE</scope>
</reference>
<evidence type="ECO:0000256" key="3">
    <source>
        <dbReference type="SAM" id="Phobius"/>
    </source>
</evidence>